<name>A0A1I4A3X7_9ACTN</name>
<dbReference type="GeneID" id="96301706"/>
<keyword evidence="2" id="KW-1185">Reference proteome</keyword>
<dbReference type="Proteomes" id="UP000199111">
    <property type="component" value="Unassembled WGS sequence"/>
</dbReference>
<proteinExistence type="predicted"/>
<evidence type="ECO:0000313" key="1">
    <source>
        <dbReference type="EMBL" id="SFK50479.1"/>
    </source>
</evidence>
<evidence type="ECO:0000313" key="2">
    <source>
        <dbReference type="Proteomes" id="UP000199111"/>
    </source>
</evidence>
<sequence>MPYAFTYEVPIGPDTYARIKDELGPDSPPGMILHLAHNTDQGLRYVEVWESKEAYLDFVDKRLHPVVDRVVTQALGFRPPEPPVTMLDFVDVWTGDPAA</sequence>
<dbReference type="EMBL" id="FOQY01000027">
    <property type="protein sequence ID" value="SFK50479.1"/>
    <property type="molecule type" value="Genomic_DNA"/>
</dbReference>
<gene>
    <name evidence="1" type="ORF">SAMN05216275_12715</name>
</gene>
<organism evidence="1 2">
    <name type="scientific">Streptosporangium canum</name>
    <dbReference type="NCBI Taxonomy" id="324952"/>
    <lineage>
        <taxon>Bacteria</taxon>
        <taxon>Bacillati</taxon>
        <taxon>Actinomycetota</taxon>
        <taxon>Actinomycetes</taxon>
        <taxon>Streptosporangiales</taxon>
        <taxon>Streptosporangiaceae</taxon>
        <taxon>Streptosporangium</taxon>
    </lineage>
</organism>
<reference evidence="2" key="1">
    <citation type="submission" date="2016-10" db="EMBL/GenBank/DDBJ databases">
        <authorList>
            <person name="Varghese N."/>
            <person name="Submissions S."/>
        </authorList>
    </citation>
    <scope>NUCLEOTIDE SEQUENCE [LARGE SCALE GENOMIC DNA]</scope>
    <source>
        <strain evidence="2">CGMCC 4.2126</strain>
    </source>
</reference>
<protein>
    <recommendedName>
        <fullName evidence="3">Antibiotic biosynthesis monooxygenase</fullName>
    </recommendedName>
</protein>
<dbReference type="AlphaFoldDB" id="A0A1I4A3X7"/>
<accession>A0A1I4A3X7</accession>
<dbReference type="RefSeq" id="WP_093890315.1">
    <property type="nucleotide sequence ID" value="NZ_FOQY01000027.1"/>
</dbReference>
<evidence type="ECO:0008006" key="3">
    <source>
        <dbReference type="Google" id="ProtNLM"/>
    </source>
</evidence>